<reference evidence="3" key="1">
    <citation type="submission" date="2016-10" db="EMBL/GenBank/DDBJ databases">
        <authorList>
            <person name="Varghese N."/>
            <person name="Submissions S."/>
        </authorList>
    </citation>
    <scope>NUCLEOTIDE SEQUENCE [LARGE SCALE GENOMIC DNA]</scope>
    <source>
        <strain evidence="3">OV426</strain>
    </source>
</reference>
<feature type="transmembrane region" description="Helical" evidence="1">
    <location>
        <begin position="26"/>
        <end position="50"/>
    </location>
</feature>
<name>A0A1I5GYN4_9GAMM</name>
<dbReference type="Proteomes" id="UP000198968">
    <property type="component" value="Unassembled WGS sequence"/>
</dbReference>
<dbReference type="AlphaFoldDB" id="A0A1I5GYN4"/>
<keyword evidence="3" id="KW-1185">Reference proteome</keyword>
<evidence type="ECO:0000313" key="2">
    <source>
        <dbReference type="EMBL" id="SFO41144.1"/>
    </source>
</evidence>
<protein>
    <submittedName>
        <fullName evidence="2">Uncharacterized protein</fullName>
    </submittedName>
</protein>
<gene>
    <name evidence="2" type="ORF">SAMN05428971_3929</name>
</gene>
<proteinExistence type="predicted"/>
<dbReference type="EMBL" id="FOVG01000005">
    <property type="protein sequence ID" value="SFO41144.1"/>
    <property type="molecule type" value="Genomic_DNA"/>
</dbReference>
<keyword evidence="1" id="KW-1133">Transmembrane helix</keyword>
<keyword evidence="1" id="KW-0812">Transmembrane</keyword>
<keyword evidence="1" id="KW-0472">Membrane</keyword>
<feature type="transmembrane region" description="Helical" evidence="1">
    <location>
        <begin position="153"/>
        <end position="174"/>
    </location>
</feature>
<sequence length="240" mass="26725">MKYNESANHYTGNTMRNDLTIIGREIAVFILNALVLALTIVPVYIDVAWMNDALHETSFTETTQECMLAMIAALFFIAAQRRPAQRGALTLVAGFYSCMLIRELDFVFDTIQHGSWVWFALAVTAGSLAVALRTPKKTLHALANLLQHRSWPVMASGFLVVLVFSRLFGVHALWQHLMLGDYNRVVKNMAEEGTELLGYSLCWLASVRYLWQTRPAAAAVSVRATESAPARHNASPVTSH</sequence>
<accession>A0A1I5GYN4</accession>
<organism evidence="2 3">
    <name type="scientific">Candidatus Pantoea varia</name>
    <dbReference type="NCBI Taxonomy" id="1881036"/>
    <lineage>
        <taxon>Bacteria</taxon>
        <taxon>Pseudomonadati</taxon>
        <taxon>Pseudomonadota</taxon>
        <taxon>Gammaproteobacteria</taxon>
        <taxon>Enterobacterales</taxon>
        <taxon>Erwiniaceae</taxon>
        <taxon>Pantoea</taxon>
    </lineage>
</organism>
<evidence type="ECO:0000256" key="1">
    <source>
        <dbReference type="SAM" id="Phobius"/>
    </source>
</evidence>
<feature type="transmembrane region" description="Helical" evidence="1">
    <location>
        <begin position="116"/>
        <end position="132"/>
    </location>
</feature>
<evidence type="ECO:0000313" key="3">
    <source>
        <dbReference type="Proteomes" id="UP000198968"/>
    </source>
</evidence>
<feature type="transmembrane region" description="Helical" evidence="1">
    <location>
        <begin position="62"/>
        <end position="79"/>
    </location>
</feature>
<feature type="transmembrane region" description="Helical" evidence="1">
    <location>
        <begin position="86"/>
        <end position="104"/>
    </location>
</feature>